<comment type="caution">
    <text evidence="3">The sequence shown here is derived from an EMBL/GenBank/DDBJ whole genome shotgun (WGS) entry which is preliminary data.</text>
</comment>
<feature type="domain" description="G" evidence="2">
    <location>
        <begin position="422"/>
        <end position="526"/>
    </location>
</feature>
<dbReference type="SUPFAM" id="SSF52540">
    <property type="entry name" value="P-loop containing nucleoside triphosphate hydrolases"/>
    <property type="match status" value="2"/>
</dbReference>
<dbReference type="PANTHER" id="PTHR43834:SF6">
    <property type="entry name" value="GTPASE DER"/>
    <property type="match status" value="1"/>
</dbReference>
<dbReference type="InterPro" id="IPR006073">
    <property type="entry name" value="GTP-bd"/>
</dbReference>
<dbReference type="PANTHER" id="PTHR43834">
    <property type="entry name" value="GTPASE DER"/>
    <property type="match status" value="1"/>
</dbReference>
<evidence type="ECO:0000259" key="2">
    <source>
        <dbReference type="Pfam" id="PF01926"/>
    </source>
</evidence>
<feature type="region of interest" description="Disordered" evidence="1">
    <location>
        <begin position="267"/>
        <end position="302"/>
    </location>
</feature>
<dbReference type="CDD" id="cd01894">
    <property type="entry name" value="EngA1"/>
    <property type="match status" value="1"/>
</dbReference>
<proteinExistence type="predicted"/>
<dbReference type="Proteomes" id="UP000815325">
    <property type="component" value="Unassembled WGS sequence"/>
</dbReference>
<accession>A0ABQ7H7I0</accession>
<dbReference type="InterPro" id="IPR005225">
    <property type="entry name" value="Small_GTP-bd"/>
</dbReference>
<feature type="region of interest" description="Disordered" evidence="1">
    <location>
        <begin position="589"/>
        <end position="609"/>
    </location>
</feature>
<organism evidence="3 4">
    <name type="scientific">Dunaliella salina</name>
    <name type="common">Green alga</name>
    <name type="synonym">Protococcus salinus</name>
    <dbReference type="NCBI Taxonomy" id="3046"/>
    <lineage>
        <taxon>Eukaryota</taxon>
        <taxon>Viridiplantae</taxon>
        <taxon>Chlorophyta</taxon>
        <taxon>core chlorophytes</taxon>
        <taxon>Chlorophyceae</taxon>
        <taxon>CS clade</taxon>
        <taxon>Chlamydomonadales</taxon>
        <taxon>Dunaliellaceae</taxon>
        <taxon>Dunaliella</taxon>
    </lineage>
</organism>
<evidence type="ECO:0000256" key="1">
    <source>
        <dbReference type="SAM" id="MobiDB-lite"/>
    </source>
</evidence>
<dbReference type="InterPro" id="IPR027417">
    <property type="entry name" value="P-loop_NTPase"/>
</dbReference>
<sequence>MLLTQLFRYSAPCLLSSRQAWSTAAAQENNVFKAAKQLLSTVPLSRKGHQEKTPQLSAGKAGRTDALDVDLLPRVALVGRPNVGKSALFNRLVRKRTALVYNTPLSHVTRDWQEQTGQLGDLVFRVMDTSGMEPNMQRDSIQGRAASITATALGKAHMALMIVDARDGIAAPDEELAAWLQRTLPDPTQVVLVANKAEGAKARQNMEQTIADSWRLGFGELVALSASSGEGMTDLYAALQPMVDRWRQRLIADALLHTPTSLHESLASVPGDLRLSTGGPGASRPDESEEAEESIGGAVDGTPVWAAAAAEKAGRSTIRHVQSSSSSSAIGVHSSSSVSSSSSSSADEDAWENRQAFLGGGRHRPAVHDWQDEMEARGDGGDWRPGDLKLTTEGGVHEGAGVEEGRVLAQGEEQAHGERAIRMAIVGLPNVGKSTLLNTLLGEERVLTGPEPGLTRDVVHTALHHQGTKIELLDTAGYVGATKVFAYDDVGGEVADIAREAALSAMASAHVVVLVVDVAMALKSQKNSSAGVGVCAELVLVCIPSQGPSPYEQLSMAMSLCRTLVPLGRREVYWYKDARTLQALEGELQARKQRRSSSKASDRAVGRRPSLRKRLLKPRLYMAERASAAAAETQGLSTDAIYSSDAGIQGRHAAEVTQTRLLSEDEHYFGRGAFSASTSDLRSSRGGGSIRGKVAKTRSAASGPWTGSRRRRGLDAYMEHLTHSPSAPLCIKSKKHGIRGQG</sequence>
<protein>
    <submittedName>
        <fullName evidence="3">P-loop containing nucleoside triphosphate hydrolase protein</fullName>
    </submittedName>
</protein>
<evidence type="ECO:0000313" key="3">
    <source>
        <dbReference type="EMBL" id="KAF5842816.1"/>
    </source>
</evidence>
<feature type="region of interest" description="Disordered" evidence="1">
    <location>
        <begin position="316"/>
        <end position="350"/>
    </location>
</feature>
<dbReference type="Gene3D" id="3.40.50.300">
    <property type="entry name" value="P-loop containing nucleotide triphosphate hydrolases"/>
    <property type="match status" value="2"/>
</dbReference>
<dbReference type="GO" id="GO:0016787">
    <property type="term" value="F:hydrolase activity"/>
    <property type="evidence" value="ECO:0007669"/>
    <property type="project" value="UniProtKB-KW"/>
</dbReference>
<gene>
    <name evidence="3" type="ORF">DUNSADRAFT_4699</name>
</gene>
<keyword evidence="4" id="KW-1185">Reference proteome</keyword>
<feature type="region of interest" description="Disordered" evidence="1">
    <location>
        <begin position="676"/>
        <end position="710"/>
    </location>
</feature>
<dbReference type="EMBL" id="MU069454">
    <property type="protein sequence ID" value="KAF5842816.1"/>
    <property type="molecule type" value="Genomic_DNA"/>
</dbReference>
<feature type="domain" description="G" evidence="2">
    <location>
        <begin position="74"/>
        <end position="196"/>
    </location>
</feature>
<keyword evidence="3" id="KW-0378">Hydrolase</keyword>
<dbReference type="PRINTS" id="PR00326">
    <property type="entry name" value="GTP1OBG"/>
</dbReference>
<evidence type="ECO:0000313" key="4">
    <source>
        <dbReference type="Proteomes" id="UP000815325"/>
    </source>
</evidence>
<reference evidence="3" key="1">
    <citation type="submission" date="2017-08" db="EMBL/GenBank/DDBJ databases">
        <authorList>
            <person name="Polle J.E."/>
            <person name="Barry K."/>
            <person name="Cushman J."/>
            <person name="Schmutz J."/>
            <person name="Tran D."/>
            <person name="Hathwaick L.T."/>
            <person name="Yim W.C."/>
            <person name="Jenkins J."/>
            <person name="Mckie-Krisberg Z.M."/>
            <person name="Prochnik S."/>
            <person name="Lindquist E."/>
            <person name="Dockter R.B."/>
            <person name="Adam C."/>
            <person name="Molina H."/>
            <person name="Bunkerborg J."/>
            <person name="Jin E."/>
            <person name="Buchheim M."/>
            <person name="Magnuson J."/>
        </authorList>
    </citation>
    <scope>NUCLEOTIDE SEQUENCE</scope>
    <source>
        <strain evidence="3">CCAP 19/18</strain>
    </source>
</reference>
<name>A0ABQ7H7I0_DUNSA</name>
<dbReference type="Pfam" id="PF01926">
    <property type="entry name" value="MMR_HSR1"/>
    <property type="match status" value="2"/>
</dbReference>
<dbReference type="NCBIfam" id="TIGR00231">
    <property type="entry name" value="small_GTP"/>
    <property type="match status" value="1"/>
</dbReference>
<feature type="compositionally biased region" description="Low complexity" evidence="1">
    <location>
        <begin position="323"/>
        <end position="345"/>
    </location>
</feature>